<dbReference type="InterPro" id="IPR043129">
    <property type="entry name" value="ATPase_NBD"/>
</dbReference>
<dbReference type="EC" id="2.7.1.5" evidence="9"/>
<dbReference type="GO" id="GO:0005524">
    <property type="term" value="F:ATP binding"/>
    <property type="evidence" value="ECO:0007669"/>
    <property type="project" value="UniProtKB-KW"/>
</dbReference>
<dbReference type="GO" id="GO:0019301">
    <property type="term" value="P:rhamnose catabolic process"/>
    <property type="evidence" value="ECO:0007669"/>
    <property type="project" value="InterPro"/>
</dbReference>
<comment type="similarity">
    <text evidence="1">Belongs to the FGGY kinase family.</text>
</comment>
<dbReference type="InterPro" id="IPR050406">
    <property type="entry name" value="FGGY_Carb_Kinase"/>
</dbReference>
<dbReference type="AlphaFoldDB" id="A0A840CQG9"/>
<dbReference type="RefSeq" id="WP_183306769.1">
    <property type="nucleotide sequence ID" value="NZ_JACIEP010000005.1"/>
</dbReference>
<gene>
    <name evidence="9" type="ORF">GGR21_001749</name>
</gene>
<evidence type="ECO:0000313" key="9">
    <source>
        <dbReference type="EMBL" id="MBB4035854.1"/>
    </source>
</evidence>
<evidence type="ECO:0000259" key="8">
    <source>
        <dbReference type="Pfam" id="PF02782"/>
    </source>
</evidence>
<evidence type="ECO:0000256" key="5">
    <source>
        <dbReference type="ARBA" id="ARBA00022840"/>
    </source>
</evidence>
<keyword evidence="6" id="KW-0684">Rhamnose metabolism</keyword>
<proteinExistence type="inferred from homology"/>
<evidence type="ECO:0000256" key="1">
    <source>
        <dbReference type="ARBA" id="ARBA00009156"/>
    </source>
</evidence>
<dbReference type="Gene3D" id="3.30.420.40">
    <property type="match status" value="2"/>
</dbReference>
<organism evidence="9 10">
    <name type="scientific">Dysgonomonas hofstadii</name>
    <dbReference type="NCBI Taxonomy" id="637886"/>
    <lineage>
        <taxon>Bacteria</taxon>
        <taxon>Pseudomonadati</taxon>
        <taxon>Bacteroidota</taxon>
        <taxon>Bacteroidia</taxon>
        <taxon>Bacteroidales</taxon>
        <taxon>Dysgonomonadaceae</taxon>
        <taxon>Dysgonomonas</taxon>
    </lineage>
</organism>
<evidence type="ECO:0000256" key="2">
    <source>
        <dbReference type="ARBA" id="ARBA00022679"/>
    </source>
</evidence>
<dbReference type="PANTHER" id="PTHR43095">
    <property type="entry name" value="SUGAR KINASE"/>
    <property type="match status" value="1"/>
</dbReference>
<reference evidence="9 10" key="1">
    <citation type="submission" date="2020-08" db="EMBL/GenBank/DDBJ databases">
        <title>Genomic Encyclopedia of Type Strains, Phase IV (KMG-IV): sequencing the most valuable type-strain genomes for metagenomic binning, comparative biology and taxonomic classification.</title>
        <authorList>
            <person name="Goeker M."/>
        </authorList>
    </citation>
    <scope>NUCLEOTIDE SEQUENCE [LARGE SCALE GENOMIC DNA]</scope>
    <source>
        <strain evidence="9 10">DSM 104969</strain>
    </source>
</reference>
<dbReference type="EMBL" id="JACIEP010000005">
    <property type="protein sequence ID" value="MBB4035854.1"/>
    <property type="molecule type" value="Genomic_DNA"/>
</dbReference>
<keyword evidence="2 9" id="KW-0808">Transferase</keyword>
<accession>A0A840CQG9</accession>
<dbReference type="InterPro" id="IPR018485">
    <property type="entry name" value="FGGY_C"/>
</dbReference>
<evidence type="ECO:0000256" key="4">
    <source>
        <dbReference type="ARBA" id="ARBA00022777"/>
    </source>
</evidence>
<keyword evidence="10" id="KW-1185">Reference proteome</keyword>
<dbReference type="InterPro" id="IPR013449">
    <property type="entry name" value="Rhamnulokinase"/>
</dbReference>
<evidence type="ECO:0000313" key="10">
    <source>
        <dbReference type="Proteomes" id="UP000555103"/>
    </source>
</evidence>
<name>A0A840CQG9_9BACT</name>
<keyword evidence="3" id="KW-0547">Nucleotide-binding</keyword>
<keyword evidence="5" id="KW-0067">ATP-binding</keyword>
<dbReference type="Pfam" id="PF02782">
    <property type="entry name" value="FGGY_C"/>
    <property type="match status" value="1"/>
</dbReference>
<dbReference type="CDD" id="cd07771">
    <property type="entry name" value="ASKHA_NBD_FGGY_RhaB-like"/>
    <property type="match status" value="1"/>
</dbReference>
<dbReference type="InterPro" id="IPR000577">
    <property type="entry name" value="Carb_kinase_FGGY"/>
</dbReference>
<dbReference type="InterPro" id="IPR018484">
    <property type="entry name" value="FGGY_N"/>
</dbReference>
<evidence type="ECO:0000256" key="3">
    <source>
        <dbReference type="ARBA" id="ARBA00022741"/>
    </source>
</evidence>
<dbReference type="Proteomes" id="UP000555103">
    <property type="component" value="Unassembled WGS sequence"/>
</dbReference>
<dbReference type="PIRSF" id="PIRSF000538">
    <property type="entry name" value="GlpK"/>
    <property type="match status" value="1"/>
</dbReference>
<dbReference type="SUPFAM" id="SSF53067">
    <property type="entry name" value="Actin-like ATPase domain"/>
    <property type="match status" value="2"/>
</dbReference>
<feature type="domain" description="Carbohydrate kinase FGGY N-terminal" evidence="7">
    <location>
        <begin position="3"/>
        <end position="241"/>
    </location>
</feature>
<comment type="caution">
    <text evidence="9">The sequence shown here is derived from an EMBL/GenBank/DDBJ whole genome shotgun (WGS) entry which is preliminary data.</text>
</comment>
<keyword evidence="4 9" id="KW-0418">Kinase</keyword>
<dbReference type="GO" id="GO:0008993">
    <property type="term" value="F:rhamnulokinase activity"/>
    <property type="evidence" value="ECO:0007669"/>
    <property type="project" value="UniProtKB-EC"/>
</dbReference>
<protein>
    <submittedName>
        <fullName evidence="9">Rhamnulokinase</fullName>
        <ecNumber evidence="9">2.7.1.5</ecNumber>
    </submittedName>
</protein>
<evidence type="ECO:0000259" key="7">
    <source>
        <dbReference type="Pfam" id="PF00370"/>
    </source>
</evidence>
<sequence length="489" mass="54383">MSYLALDLGAGSGRAIVGSIRDGKIYLDEVHRFSNSPVKLGDTLYWDFLALFENIKQGIRLAVKKGYILNGIAVDTWGVDFGLIDKNGNLLSNPVCYRDKRTSGLSDKSSEYISKEQLYSITGIQQMDINTVFQLLSMVEADSPFLSVADKLLFTPDLVNYFLTGKVANEYTIASTSQMLDAETKEWDRSLFHKLSLPVDIMPEIIFPCTQLGKLTKDISEETGAIDANVIAVGSHDTASAIAAIPEAGADWAFLSSGTWSLLGVLNDEPVLTRDAMLNDFTNEGGVDNKILFMRNITGLWLLQRLIAEWEKEELNTSYEYILSEATKVVPFRSIVNSDDPVFSHPVSMSEAIRGYCSRTGQYIPETQGELVRCVLESLAIKYSHVLEKLRTCSQKDISRLHVVGGGSQNELLNQFIADALDISVTIGLTEATAVGNIIQQAIVNKQISGWDEAHQIIKCSFTFKTYYPQDTEKWRLTIINTKHLFDHT</sequence>
<dbReference type="Pfam" id="PF00370">
    <property type="entry name" value="FGGY_N"/>
    <property type="match status" value="1"/>
</dbReference>
<feature type="domain" description="Carbohydrate kinase FGGY C-terminal" evidence="8">
    <location>
        <begin position="254"/>
        <end position="443"/>
    </location>
</feature>
<evidence type="ECO:0000256" key="6">
    <source>
        <dbReference type="ARBA" id="ARBA00023308"/>
    </source>
</evidence>